<dbReference type="FunCoup" id="L0AD16">
    <property type="interactions" value="91"/>
</dbReference>
<dbReference type="EMBL" id="CP003378">
    <property type="protein sequence ID" value="AFZ71032.1"/>
    <property type="molecule type" value="Genomic_DNA"/>
</dbReference>
<dbReference type="Gene3D" id="3.40.50.620">
    <property type="entry name" value="HUPs"/>
    <property type="match status" value="1"/>
</dbReference>
<reference evidence="4" key="1">
    <citation type="submission" date="2012-03" db="EMBL/GenBank/DDBJ databases">
        <title>Complete genome of Caldisphaera lagunensis DSM 15908.</title>
        <authorList>
            <person name="Lucas S."/>
            <person name="Copeland A."/>
            <person name="Lapidus A."/>
            <person name="Glavina del Rio T."/>
            <person name="Dalin E."/>
            <person name="Tice H."/>
            <person name="Bruce D."/>
            <person name="Goodwin L."/>
            <person name="Pitluck S."/>
            <person name="Peters L."/>
            <person name="Mikhailova N."/>
            <person name="Teshima H."/>
            <person name="Kyrpides N."/>
            <person name="Mavromatis K."/>
            <person name="Ivanova N."/>
            <person name="Brettin T."/>
            <person name="Detter J.C."/>
            <person name="Han C."/>
            <person name="Larimer F."/>
            <person name="Land M."/>
            <person name="Hauser L."/>
            <person name="Markowitz V."/>
            <person name="Cheng J.-F."/>
            <person name="Hugenholtz P."/>
            <person name="Woyke T."/>
            <person name="Wu D."/>
            <person name="Spring S."/>
            <person name="Schroeder M."/>
            <person name="Brambilla E."/>
            <person name="Klenk H.-P."/>
            <person name="Eisen J.A."/>
        </authorList>
    </citation>
    <scope>NUCLEOTIDE SEQUENCE [LARGE SCALE GENOMIC DNA]</scope>
    <source>
        <strain evidence="4">DSM 15908 / JCM 11604 / IC-154</strain>
    </source>
</reference>
<dbReference type="SMART" id="SM00893">
    <property type="entry name" value="ETF"/>
    <property type="match status" value="1"/>
</dbReference>
<dbReference type="InterPro" id="IPR033947">
    <property type="entry name" value="ETF_alpha_N"/>
</dbReference>
<name>L0AD16_CALLD</name>
<dbReference type="Gene3D" id="3.40.50.1220">
    <property type="entry name" value="TPP-binding domain"/>
    <property type="match status" value="1"/>
</dbReference>
<dbReference type="RefSeq" id="WP_015232929.1">
    <property type="nucleotide sequence ID" value="NC_019791.1"/>
</dbReference>
<protein>
    <submittedName>
        <fullName evidence="3">Electron transfer flavoprotein, alpha subunit</fullName>
    </submittedName>
</protein>
<gene>
    <name evidence="3" type="ordered locus">Calag_1321</name>
</gene>
<accession>L0AD16</accession>
<dbReference type="SUPFAM" id="SSF52467">
    <property type="entry name" value="DHS-like NAD/FAD-binding domain"/>
    <property type="match status" value="1"/>
</dbReference>
<dbReference type="OrthoDB" id="307696at2157"/>
<sequence>MSSEPKKDCNICPEWDCQNVNDFKNVWVVGEVDENGISEPSLQMLTPANKIASKLNTKIVGLLVGYNVKKYAKEFIEYGADEVIVLDDERLSMYSPHIYARTIAELAKKYKPAVIFISATMKGRELGPYVANTLRAGITADCTDFDVDEKTKDVLLIRPPFGAVLLAYIKTPTRRPQIGTARPNVFKLPPRDPNRNGEIIEEKIDYIPKPKARLVSRKLLPINEVPIEKADLIVSGGKGLGNVEGFKLLEELASKMNAAVAGSRKAVDMGWIPHEKQVGQTGKSVKPILYLAVGISGAAQHMFGIREAEVVVAINNDPNAPIFSQADYGIVADYKQVIPALIKEIESLKKQL</sequence>
<dbReference type="GO" id="GO:0050660">
    <property type="term" value="F:flavin adenine dinucleotide binding"/>
    <property type="evidence" value="ECO:0007669"/>
    <property type="project" value="InterPro"/>
</dbReference>
<dbReference type="Pfam" id="PF01012">
    <property type="entry name" value="ETF"/>
    <property type="match status" value="1"/>
</dbReference>
<dbReference type="Pfam" id="PF00766">
    <property type="entry name" value="ETF_alpha"/>
    <property type="match status" value="1"/>
</dbReference>
<evidence type="ECO:0000313" key="3">
    <source>
        <dbReference type="EMBL" id="AFZ71032.1"/>
    </source>
</evidence>
<dbReference type="GO" id="GO:0033539">
    <property type="term" value="P:fatty acid beta-oxidation using acyl-CoA dehydrogenase"/>
    <property type="evidence" value="ECO:0007669"/>
    <property type="project" value="TreeGrafter"/>
</dbReference>
<evidence type="ECO:0000313" key="4">
    <source>
        <dbReference type="Proteomes" id="UP000010469"/>
    </source>
</evidence>
<evidence type="ECO:0000259" key="2">
    <source>
        <dbReference type="SMART" id="SM00893"/>
    </source>
</evidence>
<dbReference type="AlphaFoldDB" id="L0AD16"/>
<dbReference type="CDD" id="cd01715">
    <property type="entry name" value="ETF_alpha"/>
    <property type="match status" value="1"/>
</dbReference>
<dbReference type="InterPro" id="IPR014730">
    <property type="entry name" value="ETF_a/b_N"/>
</dbReference>
<dbReference type="InParanoid" id="L0AD16"/>
<dbReference type="GeneID" id="14212581"/>
<feature type="domain" description="Electron transfer flavoprotein alpha/beta-subunit N-terminal" evidence="2">
    <location>
        <begin position="26"/>
        <end position="218"/>
    </location>
</feature>
<dbReference type="InterPro" id="IPR001308">
    <property type="entry name" value="ETF_a/FixB"/>
</dbReference>
<comment type="similarity">
    <text evidence="1">Belongs to the ETF alpha-subunit/FixB family.</text>
</comment>
<dbReference type="PANTHER" id="PTHR43153:SF1">
    <property type="entry name" value="ELECTRON TRANSFER FLAVOPROTEIN SUBUNIT ALPHA, MITOCHONDRIAL"/>
    <property type="match status" value="1"/>
</dbReference>
<dbReference type="HOGENOM" id="CLU_034178_1_1_2"/>
<dbReference type="InterPro" id="IPR014729">
    <property type="entry name" value="Rossmann-like_a/b/a_fold"/>
</dbReference>
<dbReference type="InterPro" id="IPR029035">
    <property type="entry name" value="DHS-like_NAD/FAD-binding_dom"/>
</dbReference>
<proteinExistence type="inferred from homology"/>
<dbReference type="eggNOG" id="arCOG00447">
    <property type="taxonomic scope" value="Archaea"/>
</dbReference>
<dbReference type="PANTHER" id="PTHR43153">
    <property type="entry name" value="ELECTRON TRANSFER FLAVOPROTEIN ALPHA"/>
    <property type="match status" value="1"/>
</dbReference>
<dbReference type="STRING" id="1056495.Calag_1321"/>
<dbReference type="Proteomes" id="UP000010469">
    <property type="component" value="Chromosome"/>
</dbReference>
<evidence type="ECO:0000256" key="1">
    <source>
        <dbReference type="ARBA" id="ARBA00005817"/>
    </source>
</evidence>
<dbReference type="PIRSF" id="PIRSF000089">
    <property type="entry name" value="Electra_flavoP_a"/>
    <property type="match status" value="1"/>
</dbReference>
<keyword evidence="4" id="KW-1185">Reference proteome</keyword>
<dbReference type="InterPro" id="IPR014731">
    <property type="entry name" value="ETF_asu_C"/>
</dbReference>
<organism evidence="3 4">
    <name type="scientific">Caldisphaera lagunensis (strain DSM 15908 / JCM 11604 / ANMR 0165 / IC-154)</name>
    <dbReference type="NCBI Taxonomy" id="1056495"/>
    <lineage>
        <taxon>Archaea</taxon>
        <taxon>Thermoproteota</taxon>
        <taxon>Thermoprotei</taxon>
        <taxon>Acidilobales</taxon>
        <taxon>Caldisphaeraceae</taxon>
        <taxon>Caldisphaera</taxon>
    </lineage>
</organism>
<dbReference type="SUPFAM" id="SSF52402">
    <property type="entry name" value="Adenine nucleotide alpha hydrolases-like"/>
    <property type="match status" value="1"/>
</dbReference>
<dbReference type="KEGG" id="clg:Calag_1321"/>
<dbReference type="GO" id="GO:0009055">
    <property type="term" value="F:electron transfer activity"/>
    <property type="evidence" value="ECO:0007669"/>
    <property type="project" value="InterPro"/>
</dbReference>